<dbReference type="PROSITE" id="PS50846">
    <property type="entry name" value="HMA_2"/>
    <property type="match status" value="1"/>
</dbReference>
<dbReference type="FunFam" id="3.30.70.100:FF:000001">
    <property type="entry name" value="ATPase copper transporting beta"/>
    <property type="match status" value="1"/>
</dbReference>
<dbReference type="InterPro" id="IPR036163">
    <property type="entry name" value="HMA_dom_sf"/>
</dbReference>
<dbReference type="Gene3D" id="3.30.70.100">
    <property type="match status" value="1"/>
</dbReference>
<dbReference type="EMBL" id="JANUAU010000001">
    <property type="protein sequence ID" value="MCS3676283.1"/>
    <property type="molecule type" value="Genomic_DNA"/>
</dbReference>
<evidence type="ECO:0000259" key="2">
    <source>
        <dbReference type="PROSITE" id="PS50846"/>
    </source>
</evidence>
<dbReference type="InterPro" id="IPR017969">
    <property type="entry name" value="Heavy-metal-associated_CS"/>
</dbReference>
<organism evidence="3 4">
    <name type="scientific">Salinibacter ruber</name>
    <dbReference type="NCBI Taxonomy" id="146919"/>
    <lineage>
        <taxon>Bacteria</taxon>
        <taxon>Pseudomonadati</taxon>
        <taxon>Rhodothermota</taxon>
        <taxon>Rhodothermia</taxon>
        <taxon>Rhodothermales</taxon>
        <taxon>Salinibacteraceae</taxon>
        <taxon>Salinibacter</taxon>
    </lineage>
</organism>
<dbReference type="PROSITE" id="PS01047">
    <property type="entry name" value="HMA_1"/>
    <property type="match status" value="1"/>
</dbReference>
<evidence type="ECO:0000313" key="4">
    <source>
        <dbReference type="Proteomes" id="UP001155027"/>
    </source>
</evidence>
<reference evidence="3" key="1">
    <citation type="submission" date="2022-08" db="EMBL/GenBank/DDBJ databases">
        <title>Genomic Encyclopedia of Type Strains, Phase V (KMG-V): Genome sequencing to study the core and pangenomes of soil and plant-associated prokaryotes.</title>
        <authorList>
            <person name="Whitman W."/>
        </authorList>
    </citation>
    <scope>NUCLEOTIDE SEQUENCE</scope>
    <source>
        <strain evidence="3">0</strain>
    </source>
</reference>
<protein>
    <submittedName>
        <fullName evidence="3">Copper ion binding protein</fullName>
    </submittedName>
</protein>
<keyword evidence="1" id="KW-0479">Metal-binding</keyword>
<dbReference type="AlphaFoldDB" id="A0A9X2PY84"/>
<sequence>MTTDQTRTLSVDGMSCEHCTQSVAEALEGVEGVAEVTVDLDSAEATVSLDGNVSHDRLAEAVAEAGYEVPAGT</sequence>
<dbReference type="InterPro" id="IPR006121">
    <property type="entry name" value="HMA_dom"/>
</dbReference>
<accession>A0A9X2PY84</accession>
<comment type="caution">
    <text evidence="3">The sequence shown here is derived from an EMBL/GenBank/DDBJ whole genome shotgun (WGS) entry which is preliminary data.</text>
</comment>
<evidence type="ECO:0000256" key="1">
    <source>
        <dbReference type="ARBA" id="ARBA00022723"/>
    </source>
</evidence>
<gene>
    <name evidence="3" type="ORF">GGP71_000179</name>
</gene>
<dbReference type="Pfam" id="PF00403">
    <property type="entry name" value="HMA"/>
    <property type="match status" value="1"/>
</dbReference>
<evidence type="ECO:0000313" key="3">
    <source>
        <dbReference type="EMBL" id="MCS3676283.1"/>
    </source>
</evidence>
<dbReference type="RefSeq" id="WP_259079145.1">
    <property type="nucleotide sequence ID" value="NZ_JANTZP010000001.1"/>
</dbReference>
<dbReference type="CDD" id="cd00371">
    <property type="entry name" value="HMA"/>
    <property type="match status" value="1"/>
</dbReference>
<dbReference type="PRINTS" id="PR00946">
    <property type="entry name" value="HGSCAVENGER"/>
</dbReference>
<name>A0A9X2PY84_9BACT</name>
<dbReference type="Proteomes" id="UP001155027">
    <property type="component" value="Unassembled WGS sequence"/>
</dbReference>
<dbReference type="GO" id="GO:0046872">
    <property type="term" value="F:metal ion binding"/>
    <property type="evidence" value="ECO:0007669"/>
    <property type="project" value="UniProtKB-KW"/>
</dbReference>
<proteinExistence type="predicted"/>
<dbReference type="InterPro" id="IPR001802">
    <property type="entry name" value="MerP/CopZ"/>
</dbReference>
<dbReference type="SUPFAM" id="SSF55008">
    <property type="entry name" value="HMA, heavy metal-associated domain"/>
    <property type="match status" value="1"/>
</dbReference>
<feature type="domain" description="HMA" evidence="2">
    <location>
        <begin position="5"/>
        <end position="70"/>
    </location>
</feature>